<accession>A0ABU7BE01</accession>
<evidence type="ECO:0000313" key="2">
    <source>
        <dbReference type="Proteomes" id="UP001345963"/>
    </source>
</evidence>
<sequence length="126" mass="14388">MRTSSSTTSKGALLDYDLVPPESSELMFQKPVGDDLSMVTWSIFLLGGTFRRLVHSGHKWMDIFSIEKPKVCKNITPTPWHHLHRPELLKLRLIGSESPKPSFFCILMLSLKFIRPSLPRLSALMH</sequence>
<comment type="caution">
    <text evidence="1">The sequence shown here is derived from an EMBL/GenBank/DDBJ whole genome shotgun (WGS) entry which is preliminary data.</text>
</comment>
<evidence type="ECO:0000313" key="1">
    <source>
        <dbReference type="EMBL" id="MED6248494.1"/>
    </source>
</evidence>
<name>A0ABU7BE01_9TELE</name>
<organism evidence="1 2">
    <name type="scientific">Ataeniobius toweri</name>
    <dbReference type="NCBI Taxonomy" id="208326"/>
    <lineage>
        <taxon>Eukaryota</taxon>
        <taxon>Metazoa</taxon>
        <taxon>Chordata</taxon>
        <taxon>Craniata</taxon>
        <taxon>Vertebrata</taxon>
        <taxon>Euteleostomi</taxon>
        <taxon>Actinopterygii</taxon>
        <taxon>Neopterygii</taxon>
        <taxon>Teleostei</taxon>
        <taxon>Neoteleostei</taxon>
        <taxon>Acanthomorphata</taxon>
        <taxon>Ovalentaria</taxon>
        <taxon>Atherinomorphae</taxon>
        <taxon>Cyprinodontiformes</taxon>
        <taxon>Goodeidae</taxon>
        <taxon>Ataeniobius</taxon>
    </lineage>
</organism>
<dbReference type="Proteomes" id="UP001345963">
    <property type="component" value="Unassembled WGS sequence"/>
</dbReference>
<keyword evidence="2" id="KW-1185">Reference proteome</keyword>
<dbReference type="EMBL" id="JAHUTI010050288">
    <property type="protein sequence ID" value="MED6248494.1"/>
    <property type="molecule type" value="Genomic_DNA"/>
</dbReference>
<proteinExistence type="predicted"/>
<reference evidence="1 2" key="1">
    <citation type="submission" date="2021-07" db="EMBL/GenBank/DDBJ databases">
        <authorList>
            <person name="Palmer J.M."/>
        </authorList>
    </citation>
    <scope>NUCLEOTIDE SEQUENCE [LARGE SCALE GENOMIC DNA]</scope>
    <source>
        <strain evidence="1 2">AT_MEX2019</strain>
        <tissue evidence="1">Muscle</tissue>
    </source>
</reference>
<protein>
    <submittedName>
        <fullName evidence="1">Uncharacterized protein</fullName>
    </submittedName>
</protein>
<gene>
    <name evidence="1" type="ORF">ATANTOWER_001155</name>
</gene>